<dbReference type="GO" id="GO:0018506">
    <property type="term" value="F:maleylacetate reductase activity"/>
    <property type="evidence" value="ECO:0007669"/>
    <property type="project" value="InterPro"/>
</dbReference>
<evidence type="ECO:0000313" key="6">
    <source>
        <dbReference type="EMBL" id="GAC46870.1"/>
    </source>
</evidence>
<keyword evidence="3" id="KW-0520">NAD</keyword>
<keyword evidence="7" id="KW-1185">Reference proteome</keyword>
<dbReference type="RefSeq" id="WP_005169213.1">
    <property type="nucleotide sequence ID" value="NZ_BANR01000001.1"/>
</dbReference>
<feature type="domain" description="Alcohol dehydrogenase iron-type/glycerol dehydrogenase GldA" evidence="4">
    <location>
        <begin position="11"/>
        <end position="150"/>
    </location>
</feature>
<evidence type="ECO:0000256" key="1">
    <source>
        <dbReference type="ARBA" id="ARBA00007358"/>
    </source>
</evidence>
<protein>
    <submittedName>
        <fullName evidence="6">Maleylacetate reductase</fullName>
    </submittedName>
</protein>
<reference evidence="6 7" key="1">
    <citation type="submission" date="2012-12" db="EMBL/GenBank/DDBJ databases">
        <title>Whole genome shotgun sequence of Gordonia aichiensis NBRC 108223.</title>
        <authorList>
            <person name="Isaki-Nakamura S."/>
            <person name="Hosoyama A."/>
            <person name="Tsuchikane K."/>
            <person name="Ando Y."/>
            <person name="Baba S."/>
            <person name="Ohji S."/>
            <person name="Hamada M."/>
            <person name="Tamura T."/>
            <person name="Yamazoe A."/>
            <person name="Yamazaki S."/>
            <person name="Fujita N."/>
        </authorList>
    </citation>
    <scope>NUCLEOTIDE SEQUENCE [LARGE SCALE GENOMIC DNA]</scope>
    <source>
        <strain evidence="6 7">NBRC 108223</strain>
    </source>
</reference>
<dbReference type="Pfam" id="PF25137">
    <property type="entry name" value="ADH_Fe_C"/>
    <property type="match status" value="1"/>
</dbReference>
<organism evidence="6 7">
    <name type="scientific">Gordonia aichiensis NBRC 108223</name>
    <dbReference type="NCBI Taxonomy" id="1220583"/>
    <lineage>
        <taxon>Bacteria</taxon>
        <taxon>Bacillati</taxon>
        <taxon>Actinomycetota</taxon>
        <taxon>Actinomycetes</taxon>
        <taxon>Mycobacteriales</taxon>
        <taxon>Gordoniaceae</taxon>
        <taxon>Gordonia</taxon>
    </lineage>
</organism>
<accession>L7KDB2</accession>
<dbReference type="Pfam" id="PF00465">
    <property type="entry name" value="Fe-ADH"/>
    <property type="match status" value="1"/>
</dbReference>
<dbReference type="PANTHER" id="PTHR11496:SF102">
    <property type="entry name" value="ALCOHOL DEHYDROGENASE 4"/>
    <property type="match status" value="1"/>
</dbReference>
<dbReference type="GO" id="GO:0046872">
    <property type="term" value="F:metal ion binding"/>
    <property type="evidence" value="ECO:0007669"/>
    <property type="project" value="InterPro"/>
</dbReference>
<gene>
    <name evidence="6" type="primary">macA</name>
    <name evidence="6" type="ORF">GOACH_01_01910</name>
</gene>
<dbReference type="InterPro" id="IPR034786">
    <property type="entry name" value="MAR"/>
</dbReference>
<dbReference type="eggNOG" id="COG1454">
    <property type="taxonomic scope" value="Bacteria"/>
</dbReference>
<dbReference type="STRING" id="1220583.GOACH_01_01910"/>
<dbReference type="AlphaFoldDB" id="L7KDB2"/>
<dbReference type="CDD" id="cd08177">
    <property type="entry name" value="MAR"/>
    <property type="match status" value="1"/>
</dbReference>
<dbReference type="EMBL" id="BANR01000001">
    <property type="protein sequence ID" value="GAC46870.1"/>
    <property type="molecule type" value="Genomic_DNA"/>
</dbReference>
<proteinExistence type="inferred from homology"/>
<sequence>MTMRFVHVSNPQRVVFAPGDAARALSDEIDELGVRRTMLIASPSGPGDRLARSLPVALRHSEITMHVPVELAETARKRATVADVDAVVSVGGGSATGLAKAVALTTGLPIIAVPTTYAGSEATDMWGMTQDATKSTGVDPRVLPRAVIYDATLTASMPSDMAMASGLNALAHGVDSMWAPRSDPIDRALAEESIRSLAGGLRDIVDDPGALSGRERTLYGAYLAAVAFASAGSGLHHKVCHVVGGMFNLPHAQTHAVVLPHVVALNAPADDAADTRIARALGSSTASDGLADLYQRVGAPRSLAELGMPEAGIERATHAILDVMPVGNPVELTEDNLAALLRRAWKGTPIT</sequence>
<dbReference type="InterPro" id="IPR056798">
    <property type="entry name" value="ADH_Fe_C"/>
</dbReference>
<evidence type="ECO:0000313" key="7">
    <source>
        <dbReference type="Proteomes" id="UP000010988"/>
    </source>
</evidence>
<feature type="domain" description="Fe-containing alcohol dehydrogenase-like C-terminal" evidence="5">
    <location>
        <begin position="163"/>
        <end position="345"/>
    </location>
</feature>
<dbReference type="PANTHER" id="PTHR11496">
    <property type="entry name" value="ALCOHOL DEHYDROGENASE"/>
    <property type="match status" value="1"/>
</dbReference>
<dbReference type="Gene3D" id="3.40.50.1970">
    <property type="match status" value="1"/>
</dbReference>
<evidence type="ECO:0000259" key="5">
    <source>
        <dbReference type="Pfam" id="PF25137"/>
    </source>
</evidence>
<dbReference type="GO" id="GO:0004022">
    <property type="term" value="F:alcohol dehydrogenase (NAD+) activity"/>
    <property type="evidence" value="ECO:0007669"/>
    <property type="project" value="TreeGrafter"/>
</dbReference>
<keyword evidence="2" id="KW-0560">Oxidoreductase</keyword>
<dbReference type="SUPFAM" id="SSF56796">
    <property type="entry name" value="Dehydroquinate synthase-like"/>
    <property type="match status" value="1"/>
</dbReference>
<evidence type="ECO:0000256" key="2">
    <source>
        <dbReference type="ARBA" id="ARBA00023002"/>
    </source>
</evidence>
<dbReference type="Gene3D" id="1.20.1090.10">
    <property type="entry name" value="Dehydroquinate synthase-like - alpha domain"/>
    <property type="match status" value="1"/>
</dbReference>
<dbReference type="InterPro" id="IPR001670">
    <property type="entry name" value="ADH_Fe/GldA"/>
</dbReference>
<dbReference type="InterPro" id="IPR039697">
    <property type="entry name" value="Alcohol_dehydrogenase_Fe"/>
</dbReference>
<evidence type="ECO:0000259" key="4">
    <source>
        <dbReference type="Pfam" id="PF00465"/>
    </source>
</evidence>
<comment type="caution">
    <text evidence="6">The sequence shown here is derived from an EMBL/GenBank/DDBJ whole genome shotgun (WGS) entry which is preliminary data.</text>
</comment>
<comment type="similarity">
    <text evidence="1">Belongs to the iron-containing alcohol dehydrogenase family.</text>
</comment>
<dbReference type="Proteomes" id="UP000010988">
    <property type="component" value="Unassembled WGS sequence"/>
</dbReference>
<evidence type="ECO:0000256" key="3">
    <source>
        <dbReference type="ARBA" id="ARBA00023027"/>
    </source>
</evidence>
<name>L7KDB2_9ACTN</name>